<dbReference type="EMBL" id="UXAW01000041">
    <property type="protein sequence ID" value="VDC22364.1"/>
    <property type="molecule type" value="Genomic_DNA"/>
</dbReference>
<evidence type="ECO:0000256" key="5">
    <source>
        <dbReference type="ARBA" id="ARBA00022741"/>
    </source>
</evidence>
<dbReference type="SMART" id="SM00382">
    <property type="entry name" value="AAA"/>
    <property type="match status" value="1"/>
</dbReference>
<feature type="domain" description="ABC transporter" evidence="8">
    <location>
        <begin position="7"/>
        <end position="199"/>
    </location>
</feature>
<keyword evidence="6 9" id="KW-0067">ATP-binding</keyword>
<evidence type="ECO:0000313" key="10">
    <source>
        <dbReference type="Proteomes" id="UP000277498"/>
    </source>
</evidence>
<dbReference type="InterPro" id="IPR050388">
    <property type="entry name" value="ABC_Ni/Peptide_Import"/>
</dbReference>
<dbReference type="PROSITE" id="PS50893">
    <property type="entry name" value="ABC_TRANSPORTER_2"/>
    <property type="match status" value="1"/>
</dbReference>
<evidence type="ECO:0000256" key="2">
    <source>
        <dbReference type="ARBA" id="ARBA00005417"/>
    </source>
</evidence>
<dbReference type="InterPro" id="IPR003439">
    <property type="entry name" value="ABC_transporter-like_ATP-bd"/>
</dbReference>
<dbReference type="Proteomes" id="UP000277498">
    <property type="component" value="Unassembled WGS sequence"/>
</dbReference>
<evidence type="ECO:0000256" key="1">
    <source>
        <dbReference type="ARBA" id="ARBA00004417"/>
    </source>
</evidence>
<dbReference type="PANTHER" id="PTHR43297">
    <property type="entry name" value="OLIGOPEPTIDE TRANSPORT ATP-BINDING PROTEIN APPD"/>
    <property type="match status" value="1"/>
</dbReference>
<dbReference type="SUPFAM" id="SSF52540">
    <property type="entry name" value="P-loop containing nucleoside triphosphate hydrolases"/>
    <property type="match status" value="1"/>
</dbReference>
<evidence type="ECO:0000256" key="3">
    <source>
        <dbReference type="ARBA" id="ARBA00022448"/>
    </source>
</evidence>
<dbReference type="GO" id="GO:0005524">
    <property type="term" value="F:ATP binding"/>
    <property type="evidence" value="ECO:0007669"/>
    <property type="project" value="UniProtKB-KW"/>
</dbReference>
<evidence type="ECO:0000256" key="6">
    <source>
        <dbReference type="ARBA" id="ARBA00022840"/>
    </source>
</evidence>
<reference evidence="9 10" key="1">
    <citation type="submission" date="2018-11" db="EMBL/GenBank/DDBJ databases">
        <authorList>
            <person name="Criscuolo A."/>
        </authorList>
    </citation>
    <scope>NUCLEOTIDE SEQUENCE [LARGE SCALE GENOMIC DNA]</scope>
    <source>
        <strain evidence="9">ACIP111625</strain>
    </source>
</reference>
<keyword evidence="4" id="KW-1003">Cell membrane</keyword>
<dbReference type="GO" id="GO:0016887">
    <property type="term" value="F:ATP hydrolysis activity"/>
    <property type="evidence" value="ECO:0007669"/>
    <property type="project" value="InterPro"/>
</dbReference>
<dbReference type="CDD" id="cd03257">
    <property type="entry name" value="ABC_NikE_OppD_transporters"/>
    <property type="match status" value="1"/>
</dbReference>
<dbReference type="AlphaFoldDB" id="A0A3P5X519"/>
<evidence type="ECO:0000313" key="9">
    <source>
        <dbReference type="EMBL" id="VDC22364.1"/>
    </source>
</evidence>
<protein>
    <submittedName>
        <fullName evidence="9">Oligopeptide transport ATP-binding protein OppD</fullName>
    </submittedName>
</protein>
<comment type="similarity">
    <text evidence="2">Belongs to the ABC transporter superfamily.</text>
</comment>
<dbReference type="Gene3D" id="3.40.50.300">
    <property type="entry name" value="P-loop containing nucleotide triphosphate hydrolases"/>
    <property type="match status" value="1"/>
</dbReference>
<dbReference type="Pfam" id="PF00005">
    <property type="entry name" value="ABC_tran"/>
    <property type="match status" value="1"/>
</dbReference>
<comment type="subcellular location">
    <subcellularLocation>
        <location evidence="1">Cell inner membrane</location>
        <topology evidence="1">Peripheral membrane protein</topology>
    </subcellularLocation>
</comment>
<keyword evidence="3" id="KW-0813">Transport</keyword>
<organism evidence="9 10">
    <name type="scientific">Pseudogemmobacter humi</name>
    <dbReference type="NCBI Taxonomy" id="2483812"/>
    <lineage>
        <taxon>Bacteria</taxon>
        <taxon>Pseudomonadati</taxon>
        <taxon>Pseudomonadota</taxon>
        <taxon>Alphaproteobacteria</taxon>
        <taxon>Rhodobacterales</taxon>
        <taxon>Paracoccaceae</taxon>
        <taxon>Pseudogemmobacter</taxon>
    </lineage>
</organism>
<sequence>MTALLDIRDLDVALPAVSDRRFAVRGASLRVDRNEIVCVVGESGSGKSTLAHAVMGLLSPALKISGGRIDLDGRSVTDATPADLRAMRGEKMSMIFQEPLTALNPLMPVGKQIAEGFRAHNVKASGAGIAGRVADLLRQVGLPDVERVARSYPFELSGGQRQRIMIASAISLKPRLLIADEPTTALDVTTQAQVLRLIVD</sequence>
<gene>
    <name evidence="9" type="primary">oppD_2</name>
    <name evidence="9" type="ORF">XINFAN_00765</name>
</gene>
<accession>A0A3P5X519</accession>
<dbReference type="PROSITE" id="PS00211">
    <property type="entry name" value="ABC_TRANSPORTER_1"/>
    <property type="match status" value="1"/>
</dbReference>
<dbReference type="GO" id="GO:0005886">
    <property type="term" value="C:plasma membrane"/>
    <property type="evidence" value="ECO:0007669"/>
    <property type="project" value="UniProtKB-SubCell"/>
</dbReference>
<evidence type="ECO:0000256" key="4">
    <source>
        <dbReference type="ARBA" id="ARBA00022475"/>
    </source>
</evidence>
<dbReference type="PANTHER" id="PTHR43297:SF2">
    <property type="entry name" value="DIPEPTIDE TRANSPORT ATP-BINDING PROTEIN DPPD"/>
    <property type="match status" value="1"/>
</dbReference>
<keyword evidence="5" id="KW-0547">Nucleotide-binding</keyword>
<keyword evidence="10" id="KW-1185">Reference proteome</keyword>
<dbReference type="InterPro" id="IPR027417">
    <property type="entry name" value="P-loop_NTPase"/>
</dbReference>
<proteinExistence type="inferred from homology"/>
<evidence type="ECO:0000256" key="7">
    <source>
        <dbReference type="ARBA" id="ARBA00023136"/>
    </source>
</evidence>
<name>A0A3P5X519_9RHOB</name>
<dbReference type="InterPro" id="IPR017871">
    <property type="entry name" value="ABC_transporter-like_CS"/>
</dbReference>
<keyword evidence="7" id="KW-0472">Membrane</keyword>
<dbReference type="InterPro" id="IPR003593">
    <property type="entry name" value="AAA+_ATPase"/>
</dbReference>
<evidence type="ECO:0000259" key="8">
    <source>
        <dbReference type="PROSITE" id="PS50893"/>
    </source>
</evidence>
<dbReference type="RefSeq" id="WP_233352117.1">
    <property type="nucleotide sequence ID" value="NZ_UXAW01000041.1"/>
</dbReference>